<dbReference type="Proteomes" id="UP000319663">
    <property type="component" value="Unassembled WGS sequence"/>
</dbReference>
<protein>
    <submittedName>
        <fullName evidence="2">Uncharacterized protein</fullName>
    </submittedName>
</protein>
<accession>A0A507QTJ8</accession>
<dbReference type="AlphaFoldDB" id="A0A507QTJ8"/>
<dbReference type="STRING" id="5098.A0A507QTJ8"/>
<evidence type="ECO:0000313" key="2">
    <source>
        <dbReference type="EMBL" id="TQB70357.1"/>
    </source>
</evidence>
<dbReference type="OrthoDB" id="5229017at2759"/>
<reference evidence="2 3" key="1">
    <citation type="submission" date="2019-06" db="EMBL/GenBank/DDBJ databases">
        <title>Wine fermentation using esterase from Monascus purpureus.</title>
        <authorList>
            <person name="Geng C."/>
            <person name="Zhang Y."/>
        </authorList>
    </citation>
    <scope>NUCLEOTIDE SEQUENCE [LARGE SCALE GENOMIC DNA]</scope>
    <source>
        <strain evidence="2">HQ1</strain>
    </source>
</reference>
<evidence type="ECO:0000256" key="1">
    <source>
        <dbReference type="SAM" id="MobiDB-lite"/>
    </source>
</evidence>
<name>A0A507QTJ8_MONPU</name>
<feature type="compositionally biased region" description="Polar residues" evidence="1">
    <location>
        <begin position="395"/>
        <end position="404"/>
    </location>
</feature>
<sequence>MAEHSFEVPIMLSPENLTFEDVAKLNPFYDELRDFWDNSPVTASPASSLIASSSASSFRSDASGVGVPSWTFSSSTAPSEHNTMSWDGFLAPERYYSVHRDDFHQHCLPYKVHDKTGILPSISLRPDSDYKQPLQPARETKPSYYGLATSRYNDYYPRGIRPSHKKLFGEDGWLGCRPDTDVRSGKNKTKVLKDLGKKVKKHVEDLANDVARAYPVQLNQEARRPRIVQKSTIPISLDPVTQAKLYSDMEVMICVSANKFLVQQHYQGNLSVESIKKVTNFWGSKNRPQVVEFQFDQDTQRQLILYNIRTLRFNGECSTNPILLNSNLQNWKAIVKEMSVRTFCSPDSVIRKHLHDIQKILDMLGAPLDTFIAFQDLQMRTLALMKDNRLRALRSESNGSTSSFRRQRLPMLTTSM</sequence>
<gene>
    <name evidence="2" type="ORF">MPDQ_000623</name>
</gene>
<proteinExistence type="predicted"/>
<dbReference type="EMBL" id="VIFY01000111">
    <property type="protein sequence ID" value="TQB70357.1"/>
    <property type="molecule type" value="Genomic_DNA"/>
</dbReference>
<evidence type="ECO:0000313" key="3">
    <source>
        <dbReference type="Proteomes" id="UP000319663"/>
    </source>
</evidence>
<keyword evidence="3" id="KW-1185">Reference proteome</keyword>
<comment type="caution">
    <text evidence="2">The sequence shown here is derived from an EMBL/GenBank/DDBJ whole genome shotgun (WGS) entry which is preliminary data.</text>
</comment>
<feature type="region of interest" description="Disordered" evidence="1">
    <location>
        <begin position="395"/>
        <end position="416"/>
    </location>
</feature>
<organism evidence="2 3">
    <name type="scientific">Monascus purpureus</name>
    <name type="common">Red mold</name>
    <name type="synonym">Monascus anka</name>
    <dbReference type="NCBI Taxonomy" id="5098"/>
    <lineage>
        <taxon>Eukaryota</taxon>
        <taxon>Fungi</taxon>
        <taxon>Dikarya</taxon>
        <taxon>Ascomycota</taxon>
        <taxon>Pezizomycotina</taxon>
        <taxon>Eurotiomycetes</taxon>
        <taxon>Eurotiomycetidae</taxon>
        <taxon>Eurotiales</taxon>
        <taxon>Aspergillaceae</taxon>
        <taxon>Monascus</taxon>
    </lineage>
</organism>